<dbReference type="AlphaFoldDB" id="A0A556MNX9"/>
<evidence type="ECO:0000313" key="2">
    <source>
        <dbReference type="Proteomes" id="UP000316008"/>
    </source>
</evidence>
<sequence>MMFTETIAFKHWVFEVPSKLTRKIYSNTLCGYSEYNVQEFRSFFKYYDEIFTPEITDLLNRLGIDYKKDTFLKQIQDPDGRHSFVITYQFLGSMHVNSPERMKEPFILDTLEYEPVSDRISVAFYQVEEMMIGMEIIYVEILFRVK</sequence>
<name>A0A556MNX9_9FLAO</name>
<protein>
    <submittedName>
        <fullName evidence="1">Uncharacterized protein</fullName>
    </submittedName>
</protein>
<proteinExistence type="predicted"/>
<dbReference type="EMBL" id="VLPL01000007">
    <property type="protein sequence ID" value="TSJ41620.1"/>
    <property type="molecule type" value="Genomic_DNA"/>
</dbReference>
<dbReference type="Proteomes" id="UP000316008">
    <property type="component" value="Unassembled WGS sequence"/>
</dbReference>
<reference evidence="1 2" key="1">
    <citation type="submission" date="2019-07" db="EMBL/GenBank/DDBJ databases">
        <authorList>
            <person name="Huq M.A."/>
        </authorList>
    </citation>
    <scope>NUCLEOTIDE SEQUENCE [LARGE SCALE GENOMIC DNA]</scope>
    <source>
        <strain evidence="1 2">MAH-3</strain>
    </source>
</reference>
<comment type="caution">
    <text evidence="1">The sequence shown here is derived from an EMBL/GenBank/DDBJ whole genome shotgun (WGS) entry which is preliminary data.</text>
</comment>
<dbReference type="RefSeq" id="WP_144333878.1">
    <property type="nucleotide sequence ID" value="NZ_VLPL01000007.1"/>
</dbReference>
<gene>
    <name evidence="1" type="ORF">FO442_14260</name>
</gene>
<organism evidence="1 2">
    <name type="scientific">Fluviicola chungangensis</name>
    <dbReference type="NCBI Taxonomy" id="2597671"/>
    <lineage>
        <taxon>Bacteria</taxon>
        <taxon>Pseudomonadati</taxon>
        <taxon>Bacteroidota</taxon>
        <taxon>Flavobacteriia</taxon>
        <taxon>Flavobacteriales</taxon>
        <taxon>Crocinitomicaceae</taxon>
        <taxon>Fluviicola</taxon>
    </lineage>
</organism>
<dbReference type="OrthoDB" id="1691135at2"/>
<evidence type="ECO:0000313" key="1">
    <source>
        <dbReference type="EMBL" id="TSJ41620.1"/>
    </source>
</evidence>
<keyword evidence="2" id="KW-1185">Reference proteome</keyword>
<accession>A0A556MNX9</accession>